<keyword evidence="4" id="KW-0175">Coiled coil</keyword>
<evidence type="ECO:0000256" key="1">
    <source>
        <dbReference type="ARBA" id="ARBA00022491"/>
    </source>
</evidence>
<dbReference type="PANTHER" id="PTHR43479">
    <property type="entry name" value="ACREF/ENVCD OPERON REPRESSOR-RELATED"/>
    <property type="match status" value="1"/>
</dbReference>
<keyword evidence="1" id="KW-0678">Repressor</keyword>
<dbReference type="PANTHER" id="PTHR43479:SF11">
    <property type="entry name" value="ACREF_ENVCD OPERON REPRESSOR-RELATED"/>
    <property type="match status" value="1"/>
</dbReference>
<organism evidence="6 7">
    <name type="scientific">Peribacillus asahii</name>
    <dbReference type="NCBI Taxonomy" id="228899"/>
    <lineage>
        <taxon>Bacteria</taxon>
        <taxon>Bacillati</taxon>
        <taxon>Bacillota</taxon>
        <taxon>Bacilli</taxon>
        <taxon>Bacillales</taxon>
        <taxon>Bacillaceae</taxon>
        <taxon>Peribacillus</taxon>
    </lineage>
</organism>
<dbReference type="EMBL" id="QWVS01000013">
    <property type="protein sequence ID" value="RID87019.1"/>
    <property type="molecule type" value="Genomic_DNA"/>
</dbReference>
<gene>
    <name evidence="6" type="ORF">D1953_06800</name>
</gene>
<comment type="caution">
    <text evidence="6">The sequence shown here is derived from an EMBL/GenBank/DDBJ whole genome shotgun (WGS) entry which is preliminary data.</text>
</comment>
<dbReference type="Proteomes" id="UP000266016">
    <property type="component" value="Unassembled WGS sequence"/>
</dbReference>
<dbReference type="InterPro" id="IPR050624">
    <property type="entry name" value="HTH-type_Tx_Regulator"/>
</dbReference>
<proteinExistence type="predicted"/>
<dbReference type="AlphaFoldDB" id="A0A398BA87"/>
<dbReference type="Pfam" id="PF17932">
    <property type="entry name" value="TetR_C_24"/>
    <property type="match status" value="1"/>
</dbReference>
<evidence type="ECO:0000256" key="3">
    <source>
        <dbReference type="PROSITE-ProRule" id="PRU00335"/>
    </source>
</evidence>
<evidence type="ECO:0000256" key="2">
    <source>
        <dbReference type="ARBA" id="ARBA00023125"/>
    </source>
</evidence>
<dbReference type="InterPro" id="IPR001647">
    <property type="entry name" value="HTH_TetR"/>
</dbReference>
<dbReference type="Gene3D" id="1.10.357.10">
    <property type="entry name" value="Tetracycline Repressor, domain 2"/>
    <property type="match status" value="1"/>
</dbReference>
<keyword evidence="2 3" id="KW-0238">DNA-binding</keyword>
<dbReference type="PROSITE" id="PS50977">
    <property type="entry name" value="HTH_TETR_2"/>
    <property type="match status" value="1"/>
</dbReference>
<evidence type="ECO:0000313" key="7">
    <source>
        <dbReference type="Proteomes" id="UP000266016"/>
    </source>
</evidence>
<reference evidence="6 7" key="1">
    <citation type="submission" date="2018-08" db="EMBL/GenBank/DDBJ databases">
        <title>Bacillus jemisoniae sp. nov., Bacillus chryseoplanitiae sp. nov., Bacillus resnikiae sp. nov., and Bacillus frankliniae sp. nov., isolated from Viking spacecraft and associated surfaces.</title>
        <authorList>
            <person name="Seuylemezian A."/>
            <person name="Vaishampayan P."/>
        </authorList>
    </citation>
    <scope>NUCLEOTIDE SEQUENCE [LARGE SCALE GENOMIC DNA]</scope>
    <source>
        <strain evidence="6 7">MA001</strain>
    </source>
</reference>
<feature type="DNA-binding region" description="H-T-H motif" evidence="3">
    <location>
        <begin position="22"/>
        <end position="41"/>
    </location>
</feature>
<sequence>MRDKILRTSLTLFDQKGYRETSIQDIVDSLGVTKGTFYYYYSSKEELLKAICLAYIENLVQHQEEIIYHPTKTNTEKLHDIIYMLIDRIERERNEARIFFREIRNIKEEHIEEIKQMRDRFRLNYQKILEDGMKNGEFKENVHPNLITLGMLGITNWGYYWYNPEGEVSVEELAKLYLDVILNGIKR</sequence>
<dbReference type="InterPro" id="IPR036271">
    <property type="entry name" value="Tet_transcr_reg_TetR-rel_C_sf"/>
</dbReference>
<dbReference type="SUPFAM" id="SSF46689">
    <property type="entry name" value="Homeodomain-like"/>
    <property type="match status" value="1"/>
</dbReference>
<evidence type="ECO:0000313" key="6">
    <source>
        <dbReference type="EMBL" id="RID87019.1"/>
    </source>
</evidence>
<dbReference type="SUPFAM" id="SSF48498">
    <property type="entry name" value="Tetracyclin repressor-like, C-terminal domain"/>
    <property type="match status" value="1"/>
</dbReference>
<dbReference type="PRINTS" id="PR00455">
    <property type="entry name" value="HTHTETR"/>
</dbReference>
<accession>A0A398BA87</accession>
<feature type="domain" description="HTH tetR-type" evidence="5">
    <location>
        <begin position="1"/>
        <end position="59"/>
    </location>
</feature>
<dbReference type="InterPro" id="IPR009057">
    <property type="entry name" value="Homeodomain-like_sf"/>
</dbReference>
<dbReference type="InterPro" id="IPR041490">
    <property type="entry name" value="KstR2_TetR_C"/>
</dbReference>
<evidence type="ECO:0000259" key="5">
    <source>
        <dbReference type="PROSITE" id="PS50977"/>
    </source>
</evidence>
<dbReference type="RefSeq" id="WP_119116414.1">
    <property type="nucleotide sequence ID" value="NZ_QWVS01000013.1"/>
</dbReference>
<evidence type="ECO:0000256" key="4">
    <source>
        <dbReference type="SAM" id="Coils"/>
    </source>
</evidence>
<dbReference type="Pfam" id="PF00440">
    <property type="entry name" value="TetR_N"/>
    <property type="match status" value="1"/>
</dbReference>
<dbReference type="GO" id="GO:0003677">
    <property type="term" value="F:DNA binding"/>
    <property type="evidence" value="ECO:0007669"/>
    <property type="project" value="UniProtKB-UniRule"/>
</dbReference>
<protein>
    <submittedName>
        <fullName evidence="6">TetR/AcrR family transcriptional regulator</fullName>
    </submittedName>
</protein>
<keyword evidence="7" id="KW-1185">Reference proteome</keyword>
<name>A0A398BA87_9BACI</name>
<feature type="coiled-coil region" evidence="4">
    <location>
        <begin position="89"/>
        <end position="120"/>
    </location>
</feature>
<dbReference type="Gene3D" id="1.10.10.60">
    <property type="entry name" value="Homeodomain-like"/>
    <property type="match status" value="1"/>
</dbReference>